<organism evidence="1 2">
    <name type="scientific">Chryseobacterium formosense</name>
    <dbReference type="NCBI Taxonomy" id="236814"/>
    <lineage>
        <taxon>Bacteria</taxon>
        <taxon>Pseudomonadati</taxon>
        <taxon>Bacteroidota</taxon>
        <taxon>Flavobacteriia</taxon>
        <taxon>Flavobacteriales</taxon>
        <taxon>Weeksellaceae</taxon>
        <taxon>Chryseobacterium group</taxon>
        <taxon>Chryseobacterium</taxon>
    </lineage>
</organism>
<keyword evidence="2" id="KW-1185">Reference proteome</keyword>
<evidence type="ECO:0000313" key="2">
    <source>
        <dbReference type="Proteomes" id="UP000028713"/>
    </source>
</evidence>
<dbReference type="STRING" id="236814.IX39_02185"/>
<gene>
    <name evidence="1" type="ORF">IX39_02185</name>
</gene>
<reference evidence="1 2" key="1">
    <citation type="submission" date="2014-07" db="EMBL/GenBank/DDBJ databases">
        <title>Genome of Chryseobacterium formosense LMG 24722.</title>
        <authorList>
            <person name="Pipes S.E."/>
            <person name="Stropko S.J."/>
            <person name="Newman J.D."/>
        </authorList>
    </citation>
    <scope>NUCLEOTIDE SEQUENCE [LARGE SCALE GENOMIC DNA]</scope>
    <source>
        <strain evidence="1 2">LMG 24722</strain>
    </source>
</reference>
<protein>
    <submittedName>
        <fullName evidence="1">Uncharacterized protein</fullName>
    </submittedName>
</protein>
<sequence length="60" mass="7139">MICENLPRYGVVVVVVVVTETKYTSEIEKIGVEISDMFLRKVIVTYQKYKFFWKNKIKFS</sequence>
<dbReference type="Proteomes" id="UP000028713">
    <property type="component" value="Unassembled WGS sequence"/>
</dbReference>
<dbReference type="EMBL" id="JPRP01000001">
    <property type="protein sequence ID" value="KFE99496.1"/>
    <property type="molecule type" value="Genomic_DNA"/>
</dbReference>
<evidence type="ECO:0000313" key="1">
    <source>
        <dbReference type="EMBL" id="KFE99496.1"/>
    </source>
</evidence>
<proteinExistence type="predicted"/>
<name>A0A085Z4Y3_9FLAO</name>
<comment type="caution">
    <text evidence="1">The sequence shown here is derived from an EMBL/GenBank/DDBJ whole genome shotgun (WGS) entry which is preliminary data.</text>
</comment>
<dbReference type="eggNOG" id="ENOG5031561">
    <property type="taxonomic scope" value="Bacteria"/>
</dbReference>
<accession>A0A085Z4Y3</accession>
<dbReference type="AlphaFoldDB" id="A0A085Z4Y3"/>